<dbReference type="SUPFAM" id="SSF53822">
    <property type="entry name" value="Periplasmic binding protein-like I"/>
    <property type="match status" value="1"/>
</dbReference>
<organism evidence="9 10">
    <name type="scientific">Salipaludibacillus agaradhaerens</name>
    <name type="common">Bacillus agaradhaerens</name>
    <dbReference type="NCBI Taxonomy" id="76935"/>
    <lineage>
        <taxon>Bacteria</taxon>
        <taxon>Bacillati</taxon>
        <taxon>Bacillota</taxon>
        <taxon>Bacilli</taxon>
        <taxon>Bacillales</taxon>
        <taxon>Bacillaceae</taxon>
    </lineage>
</organism>
<evidence type="ECO:0000256" key="2">
    <source>
        <dbReference type="ARBA" id="ARBA00008610"/>
    </source>
</evidence>
<dbReference type="Pfam" id="PF02608">
    <property type="entry name" value="Bmp"/>
    <property type="match status" value="1"/>
</dbReference>
<name>A0A9Q4FXT5_SALAG</name>
<evidence type="ECO:0000256" key="4">
    <source>
        <dbReference type="ARBA" id="ARBA00022729"/>
    </source>
</evidence>
<keyword evidence="10" id="KW-1185">Reference proteome</keyword>
<sequence length="338" mass="38324">MSKIDSQPKNILIFSLCVAAVLIFVMLYQSSGILFGKNSDETEDSSMQKVAILTSDEIRDQSWGSLAYRGQLKIEEEFDISTVLVSDLNTQERMLEATEELIKEGASLFIGHGREFSETFTYLAEKYPDVFFVTLHGMGKHKNQAVYTYDQRNLEYFLALAASMKSETKQIGVLESTKEDKRHSKFQQGLAHYAPEVEVHTQVVNSRDDGKKAVELMEQLLQKDVDVIYSKGNAFNQDVIEYAKKKGVYIIGYLDDQSYMAKDLVLTSLLNNVSEAYIAIMNDYFSETGITAGVNELTEEDGVYQLAPLGPMFTHEEVDYIMREIEKFNAGQLLFEED</sequence>
<dbReference type="InterPro" id="IPR003760">
    <property type="entry name" value="PnrA-like"/>
</dbReference>
<dbReference type="PANTHER" id="PTHR34296:SF2">
    <property type="entry name" value="ABC TRANSPORTER GUANOSINE-BINDING PROTEIN NUPN"/>
    <property type="match status" value="1"/>
</dbReference>
<comment type="subcellular location">
    <subcellularLocation>
        <location evidence="1">Cell membrane</location>
        <topology evidence="1">Lipid-anchor</topology>
    </subcellularLocation>
</comment>
<dbReference type="PANTHER" id="PTHR34296">
    <property type="entry name" value="TRANSCRIPTIONAL ACTIVATOR PROTEIN MED"/>
    <property type="match status" value="1"/>
</dbReference>
<evidence type="ECO:0000256" key="1">
    <source>
        <dbReference type="ARBA" id="ARBA00004193"/>
    </source>
</evidence>
<dbReference type="AlphaFoldDB" id="A0A9Q4FXT5"/>
<protein>
    <submittedName>
        <fullName evidence="9">BMP family ABC transporter substrate-binding protein</fullName>
    </submittedName>
</protein>
<keyword evidence="6" id="KW-0449">Lipoprotein</keyword>
<proteinExistence type="inferred from homology"/>
<gene>
    <name evidence="9" type="ORF">HXA33_00435</name>
</gene>
<keyword evidence="5 7" id="KW-0472">Membrane</keyword>
<feature type="domain" description="ABC transporter substrate-binding protein PnrA-like" evidence="8">
    <location>
        <begin position="48"/>
        <end position="291"/>
    </location>
</feature>
<evidence type="ECO:0000256" key="5">
    <source>
        <dbReference type="ARBA" id="ARBA00023136"/>
    </source>
</evidence>
<dbReference type="Proteomes" id="UP001057753">
    <property type="component" value="Unassembled WGS sequence"/>
</dbReference>
<dbReference type="RefSeq" id="WP_257819646.1">
    <property type="nucleotide sequence ID" value="NZ_JABXYM010000001.1"/>
</dbReference>
<accession>A0A9Q4FXT5</accession>
<keyword evidence="7" id="KW-0812">Transmembrane</keyword>
<evidence type="ECO:0000256" key="6">
    <source>
        <dbReference type="ARBA" id="ARBA00023288"/>
    </source>
</evidence>
<keyword evidence="4" id="KW-0732">Signal</keyword>
<comment type="caution">
    <text evidence="9">The sequence shown here is derived from an EMBL/GenBank/DDBJ whole genome shotgun (WGS) entry which is preliminary data.</text>
</comment>
<evidence type="ECO:0000259" key="8">
    <source>
        <dbReference type="Pfam" id="PF02608"/>
    </source>
</evidence>
<evidence type="ECO:0000256" key="7">
    <source>
        <dbReference type="SAM" id="Phobius"/>
    </source>
</evidence>
<dbReference type="InterPro" id="IPR050957">
    <property type="entry name" value="BMP_lipoprotein"/>
</dbReference>
<evidence type="ECO:0000313" key="9">
    <source>
        <dbReference type="EMBL" id="MCR6095013.1"/>
    </source>
</evidence>
<dbReference type="GO" id="GO:0005886">
    <property type="term" value="C:plasma membrane"/>
    <property type="evidence" value="ECO:0007669"/>
    <property type="project" value="UniProtKB-SubCell"/>
</dbReference>
<comment type="similarity">
    <text evidence="2">Belongs to the BMP lipoprotein family.</text>
</comment>
<dbReference type="EMBL" id="JABXYM010000001">
    <property type="protein sequence ID" value="MCR6095013.1"/>
    <property type="molecule type" value="Genomic_DNA"/>
</dbReference>
<reference evidence="9" key="1">
    <citation type="submission" date="2020-06" db="EMBL/GenBank/DDBJ databases">
        <title>Insight into the genomes of haloalkaliphilic bacilli from Kenyan soda lakes.</title>
        <authorList>
            <person name="Mwirichia R."/>
            <person name="Villamizar G.C."/>
            <person name="Poehlein A."/>
            <person name="Mugweru J."/>
            <person name="Kipnyargis A."/>
            <person name="Kiplimo D."/>
            <person name="Orwa P."/>
            <person name="Daniel R."/>
        </authorList>
    </citation>
    <scope>NUCLEOTIDE SEQUENCE</scope>
    <source>
        <strain evidence="9">B1096_S55</strain>
    </source>
</reference>
<keyword evidence="3" id="KW-1003">Cell membrane</keyword>
<dbReference type="InterPro" id="IPR028082">
    <property type="entry name" value="Peripla_BP_I"/>
</dbReference>
<feature type="transmembrane region" description="Helical" evidence="7">
    <location>
        <begin position="12"/>
        <end position="29"/>
    </location>
</feature>
<evidence type="ECO:0000256" key="3">
    <source>
        <dbReference type="ARBA" id="ARBA00022475"/>
    </source>
</evidence>
<dbReference type="Gene3D" id="3.40.50.2300">
    <property type="match status" value="2"/>
</dbReference>
<evidence type="ECO:0000313" key="10">
    <source>
        <dbReference type="Proteomes" id="UP001057753"/>
    </source>
</evidence>
<keyword evidence="7" id="KW-1133">Transmembrane helix</keyword>